<gene>
    <name evidence="1" type="ORF">GJ668_17015</name>
</gene>
<dbReference type="Proteomes" id="UP000434044">
    <property type="component" value="Unassembled WGS sequence"/>
</dbReference>
<keyword evidence="1" id="KW-0808">Transferase</keyword>
<dbReference type="AlphaFoldDB" id="A0A6N8EEU9"/>
<sequence>MPQSAPQSAYDFTNTWHQKNQALWTRLLERHTVVQALEVGSYEGQSACFLIDTLTHRGPLELHCLDSWQGGLEHIKTGKDMSAVERRCRRNLQLAVGAAKHRVQVIIHKQPSDLGLAGLLAAQGLGYFDFVYVDGSHQAPDVLCDAVLAFRLLRVGGLLVFDDYLWSEHAPADTDLLRCPKLALDAFTNIYRRKLQVLPVSGNQLYARKLSD</sequence>
<evidence type="ECO:0000313" key="1">
    <source>
        <dbReference type="EMBL" id="MTW22765.1"/>
    </source>
</evidence>
<dbReference type="Pfam" id="PF13578">
    <property type="entry name" value="Methyltransf_24"/>
    <property type="match status" value="1"/>
</dbReference>
<dbReference type="SUPFAM" id="SSF53335">
    <property type="entry name" value="S-adenosyl-L-methionine-dependent methyltransferases"/>
    <property type="match status" value="1"/>
</dbReference>
<dbReference type="GO" id="GO:0008168">
    <property type="term" value="F:methyltransferase activity"/>
    <property type="evidence" value="ECO:0007669"/>
    <property type="project" value="UniProtKB-KW"/>
</dbReference>
<keyword evidence="1" id="KW-0489">Methyltransferase</keyword>
<proteinExistence type="predicted"/>
<dbReference type="GO" id="GO:0032259">
    <property type="term" value="P:methylation"/>
    <property type="evidence" value="ECO:0007669"/>
    <property type="project" value="UniProtKB-KW"/>
</dbReference>
<evidence type="ECO:0000313" key="2">
    <source>
        <dbReference type="Proteomes" id="UP000434044"/>
    </source>
</evidence>
<dbReference type="EMBL" id="WNKT01000052">
    <property type="protein sequence ID" value="MTW22765.1"/>
    <property type="molecule type" value="Genomic_DNA"/>
</dbReference>
<reference evidence="1 2" key="1">
    <citation type="submission" date="2019-11" db="EMBL/GenBank/DDBJ databases">
        <title>Whole-genome sequence of the anaerobic purple sulfur bacterium Allochromatium palmeri DSM 15591.</title>
        <authorList>
            <person name="Kyndt J.A."/>
            <person name="Meyer T.E."/>
        </authorList>
    </citation>
    <scope>NUCLEOTIDE SEQUENCE [LARGE SCALE GENOMIC DNA]</scope>
    <source>
        <strain evidence="1 2">DSM 15591</strain>
    </source>
</reference>
<name>A0A6N8EEU9_9GAMM</name>
<comment type="caution">
    <text evidence="1">The sequence shown here is derived from an EMBL/GenBank/DDBJ whole genome shotgun (WGS) entry which is preliminary data.</text>
</comment>
<dbReference type="OrthoDB" id="9799672at2"/>
<accession>A0A6N8EEU9</accession>
<keyword evidence="2" id="KW-1185">Reference proteome</keyword>
<dbReference type="Gene3D" id="3.40.50.150">
    <property type="entry name" value="Vaccinia Virus protein VP39"/>
    <property type="match status" value="1"/>
</dbReference>
<protein>
    <submittedName>
        <fullName evidence="1">Class I SAM-dependent methyltransferase</fullName>
    </submittedName>
</protein>
<organism evidence="1 2">
    <name type="scientific">Allochromatium palmeri</name>
    <dbReference type="NCBI Taxonomy" id="231048"/>
    <lineage>
        <taxon>Bacteria</taxon>
        <taxon>Pseudomonadati</taxon>
        <taxon>Pseudomonadota</taxon>
        <taxon>Gammaproteobacteria</taxon>
        <taxon>Chromatiales</taxon>
        <taxon>Chromatiaceae</taxon>
        <taxon>Allochromatium</taxon>
    </lineage>
</organism>
<dbReference type="InterPro" id="IPR029063">
    <property type="entry name" value="SAM-dependent_MTases_sf"/>
</dbReference>